<dbReference type="Gene3D" id="1.25.40.10">
    <property type="entry name" value="Tetratricopeptide repeat domain"/>
    <property type="match status" value="2"/>
</dbReference>
<accession>A0A947DGF2</accession>
<dbReference type="Proteomes" id="UP000717364">
    <property type="component" value="Unassembled WGS sequence"/>
</dbReference>
<dbReference type="SMART" id="SM00912">
    <property type="entry name" value="Haemagg_act"/>
    <property type="match status" value="1"/>
</dbReference>
<dbReference type="NCBIfam" id="TIGR01901">
    <property type="entry name" value="adhes_NPXG"/>
    <property type="match status" value="1"/>
</dbReference>
<feature type="repeat" description="TPR" evidence="1">
    <location>
        <begin position="1092"/>
        <end position="1125"/>
    </location>
</feature>
<feature type="repeat" description="TPR" evidence="1">
    <location>
        <begin position="1172"/>
        <end position="1205"/>
    </location>
</feature>
<dbReference type="Pfam" id="PF05860">
    <property type="entry name" value="TPS"/>
    <property type="match status" value="1"/>
</dbReference>
<feature type="domain" description="Filamentous haemagglutinin FhaB/tRNA nuclease CdiA-like TPS" evidence="3">
    <location>
        <begin position="62"/>
        <end position="173"/>
    </location>
</feature>
<dbReference type="PROSITE" id="PS50005">
    <property type="entry name" value="TPR"/>
    <property type="match status" value="3"/>
</dbReference>
<evidence type="ECO:0000256" key="1">
    <source>
        <dbReference type="PROSITE-ProRule" id="PRU00339"/>
    </source>
</evidence>
<proteinExistence type="predicted"/>
<dbReference type="Gene3D" id="2.160.20.10">
    <property type="entry name" value="Single-stranded right-handed beta-helix, Pectin lyase-like"/>
    <property type="match status" value="1"/>
</dbReference>
<organism evidence="4 5">
    <name type="scientific">Leptothoe spongobia TAU-MAC 1115</name>
    <dbReference type="NCBI Taxonomy" id="1967444"/>
    <lineage>
        <taxon>Bacteria</taxon>
        <taxon>Bacillati</taxon>
        <taxon>Cyanobacteriota</taxon>
        <taxon>Cyanophyceae</taxon>
        <taxon>Nodosilineales</taxon>
        <taxon>Cymatolegaceae</taxon>
        <taxon>Leptothoe</taxon>
        <taxon>Leptothoe spongobia</taxon>
    </lineage>
</organism>
<dbReference type="InterPro" id="IPR008638">
    <property type="entry name" value="FhaB/CdiA-like_TPS"/>
</dbReference>
<dbReference type="EMBL" id="JADOES010000029">
    <property type="protein sequence ID" value="MBT9316592.1"/>
    <property type="molecule type" value="Genomic_DNA"/>
</dbReference>
<reference evidence="4" key="2">
    <citation type="journal article" date="2021" name="Mar. Drugs">
        <title>Genome Reduction and Secondary Metabolism of the Marine Sponge-Associated Cyanobacterium Leptothoe.</title>
        <authorList>
            <person name="Konstantinou D."/>
            <person name="Popin R.V."/>
            <person name="Fewer D.P."/>
            <person name="Sivonen K."/>
            <person name="Gkelis S."/>
        </authorList>
    </citation>
    <scope>NUCLEOTIDE SEQUENCE</scope>
    <source>
        <strain evidence="4">TAU-MAC 1115</strain>
    </source>
</reference>
<evidence type="ECO:0000313" key="5">
    <source>
        <dbReference type="Proteomes" id="UP000717364"/>
    </source>
</evidence>
<sequence length="1798" mass="187137">MLSVALLAVSLSPTTLSSELLVEPKSLSSDIQLPGAQPSLPQPGFSDGQQAEVLIAQAITPANVDTIVAPTGNQIDITGGAVSGDGANLFHSFIEFGLSEDQIANFITNPEIETVLGNVTGGNVSFIDGLLQVSGSDANLYLINPAGIILGNHAALNLNGDFTATTADRIGFGANWLDVLSAEDYSLLLGTPNQFDFTAEQPGTILNLGTLEVDTGQSLTLLGGEVVNGGTLLAPEGEITLLAVTGASRVRINPDNNLLGLEISPLAMAEDAQALTPLSLPELLTGGSVVSDGLTGELTLVTAPDGTVNIQTASTTVPLLPGSTVVAGQVSTTGEQGGQIALLGERLSLIGTGVDASGNLGGGTVRIGGDYQGGGTIPNALTTLVDKDSTISADAIQVGEGGTIITWSNNLTTIDGFLSAQGGQQSGNGGLIETSGAILSVTQTPNASAVNGKGGLWLIDPIDITIIPGNIGLPGSSIVGVENINGALGNGTNVTLTTGNTGSDAGNITQQVGATIIKRDGPVATLRLEAANDIVLNDSILDQSGIGSLNIELVADLDNSGNGRVLASPDTQIDTNGGAVSVSGAGVQLADIDTSSGAAAGGQVDVTSEGDIVFESINTSSFVTSFPGSAGNVNLLANGTVRGTETVAFSPDTTILAVGGGGNGTVQIQHDGGPNNVPFEIGDASENGTAGDIVSVGTLTATNPPTITSPVLPNGGIDTDNIDPATGVTITSINTPPTLAADSQLSDSIVNQAVSFTLADLNPAVTDINNDNTTLQVTSVPNGTLLLNGVAVQPGDAVSPTDTLQFIPTTDASGQLTALTVQATDGVSTSEPVAININVRDSDTLVPIDPTLGVAERLPLQVVTPEENVFLQGVSLAQSPQLEELAVMGAVLPEPPLQIVAANSIFTGGFPGPSLGSFQAPSDSTEYYQINGGIFPDPGIQVDPGGPDVPDPSTPVPPTALPPDPGQQPDVPGSADQPDVPEQVALAPENELELSPADDVMSEGLKNCQAQAETVKATPSRDRTETVYTGLINCHKQNLATATAQENSPWITYALNNLGVSHFVIGDYLTALDFHEQQLEKAKQLGDTTQEGIALGGIGAVYGALGDYGTAIDYYQRSLDLLSIETAPQWKALTYRNLGNAYFAQKEYDRAAEQQLQSLDISRAVNDAYGEMQAYGNLGHTRSIQGNFEGAITAYERGLTLATDLSDDLETTQLLLGLSTTYAYQQAYDQAYGYAEQSWMIARDLGAKLGEGIALTNMGNSLLYLDRLSEAEQVLLNAISIWESLRAGLGTNDAFKVSIFETQLAAYRNLEEVLVTQNKLETALEISERGRARAFVELIARGEVNPNQSGPVTPPSIEQMKQIAQTQNSTLVEYTIIREQVADAPHGASVQTAIEPEDVQLYIWVVQPTGQVNLRQIALKSELQPKGTTLVKLVETSRDRSGIRGALTPATGETSRSLAIRPGDQVRRQGDPPNAVPYNVIAIDPRADTVTLSHPEFDLPNPVVPLTEVAKINTSAFAPVLKKRQHWQDLHQLLIDPIADLLPSDPNARVVFIPQEQLFLVPFPALQAEDGSYLIEHHTILTAPAIQVLGLTNPNNAPSGPPLVVGNPSPMPTDSLQTLPHAGTEANGIAEVLATQPLIGNAATETTIKQQLSTASLIHLATHGFFNESNPLQGSLALAPTSDQDGFLTAEEILTQSLQADLVVLSACDTGRGKITGDGVIGLSRSFLAAGANNVMVSLWQVPDNATAELMIEFYRQRQHLDNAQALRQAMLATRQTYEDPIAWAAFTLIGAVETNPL</sequence>
<dbReference type="PANTHER" id="PTHR10098">
    <property type="entry name" value="RAPSYN-RELATED"/>
    <property type="match status" value="1"/>
</dbReference>
<dbReference type="SUPFAM" id="SSF48452">
    <property type="entry name" value="TPR-like"/>
    <property type="match status" value="2"/>
</dbReference>
<dbReference type="InterPro" id="IPR024983">
    <property type="entry name" value="CHAT_dom"/>
</dbReference>
<feature type="region of interest" description="Disordered" evidence="2">
    <location>
        <begin position="936"/>
        <end position="980"/>
    </location>
</feature>
<dbReference type="Pfam" id="PF12770">
    <property type="entry name" value="CHAT"/>
    <property type="match status" value="1"/>
</dbReference>
<feature type="compositionally biased region" description="Pro residues" evidence="2">
    <location>
        <begin position="947"/>
        <end position="966"/>
    </location>
</feature>
<feature type="compositionally biased region" description="Low complexity" evidence="2">
    <location>
        <begin position="936"/>
        <end position="946"/>
    </location>
</feature>
<dbReference type="InterPro" id="IPR011990">
    <property type="entry name" value="TPR-like_helical_dom_sf"/>
</dbReference>
<dbReference type="PANTHER" id="PTHR10098:SF108">
    <property type="entry name" value="TETRATRICOPEPTIDE REPEAT PROTEIN 28"/>
    <property type="match status" value="1"/>
</dbReference>
<reference evidence="4" key="1">
    <citation type="submission" date="2020-11" db="EMBL/GenBank/DDBJ databases">
        <authorList>
            <person name="Konstantinou D."/>
            <person name="Gkelis S."/>
            <person name="Popin R."/>
            <person name="Fewer D."/>
            <person name="Sivonen K."/>
        </authorList>
    </citation>
    <scope>NUCLEOTIDE SEQUENCE</scope>
    <source>
        <strain evidence="4">TAU-MAC 1115</strain>
    </source>
</reference>
<feature type="repeat" description="TPR" evidence="1">
    <location>
        <begin position="1132"/>
        <end position="1165"/>
    </location>
</feature>
<evidence type="ECO:0000259" key="3">
    <source>
        <dbReference type="SMART" id="SM00912"/>
    </source>
</evidence>
<dbReference type="SUPFAM" id="SSF51126">
    <property type="entry name" value="Pectin lyase-like"/>
    <property type="match status" value="1"/>
</dbReference>
<evidence type="ECO:0000256" key="2">
    <source>
        <dbReference type="SAM" id="MobiDB-lite"/>
    </source>
</evidence>
<comment type="caution">
    <text evidence="4">The sequence shown here is derived from an EMBL/GenBank/DDBJ whole genome shotgun (WGS) entry which is preliminary data.</text>
</comment>
<evidence type="ECO:0000313" key="4">
    <source>
        <dbReference type="EMBL" id="MBT9316592.1"/>
    </source>
</evidence>
<dbReference type="InterPro" id="IPR019734">
    <property type="entry name" value="TPR_rpt"/>
</dbReference>
<protein>
    <submittedName>
        <fullName evidence="4">CHAT domain-containing protein</fullName>
    </submittedName>
</protein>
<dbReference type="RefSeq" id="WP_215609659.1">
    <property type="nucleotide sequence ID" value="NZ_JADOES010000029.1"/>
</dbReference>
<dbReference type="InterPro" id="IPR012334">
    <property type="entry name" value="Pectin_lyas_fold"/>
</dbReference>
<dbReference type="Pfam" id="PF13424">
    <property type="entry name" value="TPR_12"/>
    <property type="match status" value="2"/>
</dbReference>
<dbReference type="InterPro" id="IPR011050">
    <property type="entry name" value="Pectin_lyase_fold/virulence"/>
</dbReference>
<name>A0A947DGF2_9CYAN</name>
<keyword evidence="1" id="KW-0802">TPR repeat</keyword>
<gene>
    <name evidence="4" type="ORF">IXB50_14270</name>
</gene>
<dbReference type="SMART" id="SM00028">
    <property type="entry name" value="TPR"/>
    <property type="match status" value="5"/>
</dbReference>
<keyword evidence="5" id="KW-1185">Reference proteome</keyword>